<dbReference type="EMBL" id="BMJM01000009">
    <property type="protein sequence ID" value="GGE17365.1"/>
    <property type="molecule type" value="Genomic_DNA"/>
</dbReference>
<dbReference type="PROSITE" id="PS51892">
    <property type="entry name" value="SUBTILASE"/>
    <property type="match status" value="1"/>
</dbReference>
<dbReference type="InterPro" id="IPR050131">
    <property type="entry name" value="Peptidase_S8_subtilisin-like"/>
</dbReference>
<dbReference type="SUPFAM" id="SSF52743">
    <property type="entry name" value="Subtilisin-like"/>
    <property type="match status" value="1"/>
</dbReference>
<keyword evidence="3 5" id="KW-0378">Hydrolase</keyword>
<dbReference type="Pfam" id="PF00082">
    <property type="entry name" value="Peptidase_S8"/>
    <property type="match status" value="1"/>
</dbReference>
<feature type="active site" description="Charge relay system" evidence="5">
    <location>
        <position position="382"/>
    </location>
</feature>
<dbReference type="InterPro" id="IPR036852">
    <property type="entry name" value="Peptidase_S8/S53_dom_sf"/>
</dbReference>
<dbReference type="PROSITE" id="PS00138">
    <property type="entry name" value="SUBTILASE_SER"/>
    <property type="match status" value="1"/>
</dbReference>
<dbReference type="Proteomes" id="UP000635071">
    <property type="component" value="Unassembled WGS sequence"/>
</dbReference>
<keyword evidence="2 5" id="KW-0645">Protease</keyword>
<comment type="caution">
    <text evidence="8">The sequence shown here is derived from an EMBL/GenBank/DDBJ whole genome shotgun (WGS) entry which is preliminary data.</text>
</comment>
<evidence type="ECO:0000256" key="4">
    <source>
        <dbReference type="ARBA" id="ARBA00022825"/>
    </source>
</evidence>
<feature type="active site" description="Charge relay system" evidence="5">
    <location>
        <position position="230"/>
    </location>
</feature>
<dbReference type="InterPro" id="IPR000209">
    <property type="entry name" value="Peptidase_S8/S53_dom"/>
</dbReference>
<evidence type="ECO:0000256" key="1">
    <source>
        <dbReference type="ARBA" id="ARBA00011073"/>
    </source>
</evidence>
<organism evidence="8 9">
    <name type="scientific">Sandarakinorhabdus glacialis</name>
    <dbReference type="NCBI Taxonomy" id="1614636"/>
    <lineage>
        <taxon>Bacteria</taxon>
        <taxon>Pseudomonadati</taxon>
        <taxon>Pseudomonadota</taxon>
        <taxon>Alphaproteobacteria</taxon>
        <taxon>Sphingomonadales</taxon>
        <taxon>Sphingosinicellaceae</taxon>
        <taxon>Sandarakinorhabdus</taxon>
    </lineage>
</organism>
<reference evidence="8" key="2">
    <citation type="submission" date="2020-09" db="EMBL/GenBank/DDBJ databases">
        <authorList>
            <person name="Sun Q."/>
            <person name="Zhou Y."/>
        </authorList>
    </citation>
    <scope>NUCLEOTIDE SEQUENCE</scope>
    <source>
        <strain evidence="8">CGMCC 1.15519</strain>
    </source>
</reference>
<dbReference type="InterPro" id="IPR023828">
    <property type="entry name" value="Peptidase_S8_Ser-AS"/>
</dbReference>
<protein>
    <recommendedName>
        <fullName evidence="7">Peptidase S8/S53 domain-containing protein</fullName>
    </recommendedName>
</protein>
<dbReference type="GO" id="GO:0004252">
    <property type="term" value="F:serine-type endopeptidase activity"/>
    <property type="evidence" value="ECO:0007669"/>
    <property type="project" value="UniProtKB-UniRule"/>
</dbReference>
<dbReference type="AlphaFoldDB" id="A0A917E9J3"/>
<keyword evidence="6" id="KW-0732">Signal</keyword>
<feature type="signal peptide" evidence="6">
    <location>
        <begin position="1"/>
        <end position="19"/>
    </location>
</feature>
<feature type="chain" id="PRO_5036838560" description="Peptidase S8/S53 domain-containing protein" evidence="6">
    <location>
        <begin position="20"/>
        <end position="436"/>
    </location>
</feature>
<dbReference type="PANTHER" id="PTHR43806:SF11">
    <property type="entry name" value="CEREVISIN-RELATED"/>
    <property type="match status" value="1"/>
</dbReference>
<feature type="domain" description="Peptidase S8/S53" evidence="7">
    <location>
        <begin position="197"/>
        <end position="395"/>
    </location>
</feature>
<evidence type="ECO:0000256" key="2">
    <source>
        <dbReference type="ARBA" id="ARBA00022670"/>
    </source>
</evidence>
<evidence type="ECO:0000313" key="8">
    <source>
        <dbReference type="EMBL" id="GGE17365.1"/>
    </source>
</evidence>
<evidence type="ECO:0000259" key="7">
    <source>
        <dbReference type="Pfam" id="PF00082"/>
    </source>
</evidence>
<keyword evidence="9" id="KW-1185">Reference proteome</keyword>
<dbReference type="CDD" id="cd05561">
    <property type="entry name" value="Peptidases_S8_4"/>
    <property type="match status" value="1"/>
</dbReference>
<dbReference type="RefSeq" id="WP_188763285.1">
    <property type="nucleotide sequence ID" value="NZ_BMJM01000009.1"/>
</dbReference>
<evidence type="ECO:0000313" key="9">
    <source>
        <dbReference type="Proteomes" id="UP000635071"/>
    </source>
</evidence>
<dbReference type="GO" id="GO:0006508">
    <property type="term" value="P:proteolysis"/>
    <property type="evidence" value="ECO:0007669"/>
    <property type="project" value="UniProtKB-KW"/>
</dbReference>
<accession>A0A917E9J3</accession>
<name>A0A917E9J3_9SPHN</name>
<evidence type="ECO:0000256" key="3">
    <source>
        <dbReference type="ARBA" id="ARBA00022801"/>
    </source>
</evidence>
<feature type="active site" description="Charge relay system" evidence="5">
    <location>
        <position position="202"/>
    </location>
</feature>
<proteinExistence type="inferred from homology"/>
<keyword evidence="4 5" id="KW-0720">Serine protease</keyword>
<comment type="similarity">
    <text evidence="1 5">Belongs to the peptidase S8 family.</text>
</comment>
<dbReference type="Gene3D" id="3.40.50.200">
    <property type="entry name" value="Peptidase S8/S53 domain"/>
    <property type="match status" value="1"/>
</dbReference>
<evidence type="ECO:0000256" key="5">
    <source>
        <dbReference type="PROSITE-ProRule" id="PRU01240"/>
    </source>
</evidence>
<evidence type="ECO:0000256" key="6">
    <source>
        <dbReference type="SAM" id="SignalP"/>
    </source>
</evidence>
<dbReference type="PANTHER" id="PTHR43806">
    <property type="entry name" value="PEPTIDASE S8"/>
    <property type="match status" value="1"/>
</dbReference>
<reference evidence="8" key="1">
    <citation type="journal article" date="2014" name="Int. J. Syst. Evol. Microbiol.">
        <title>Complete genome sequence of Corynebacterium casei LMG S-19264T (=DSM 44701T), isolated from a smear-ripened cheese.</title>
        <authorList>
            <consortium name="US DOE Joint Genome Institute (JGI-PGF)"/>
            <person name="Walter F."/>
            <person name="Albersmeier A."/>
            <person name="Kalinowski J."/>
            <person name="Ruckert C."/>
        </authorList>
    </citation>
    <scope>NUCLEOTIDE SEQUENCE</scope>
    <source>
        <strain evidence="8">CGMCC 1.15519</strain>
    </source>
</reference>
<gene>
    <name evidence="8" type="ORF">GCM10011529_24860</name>
</gene>
<sequence length="436" mass="43577">MRRIIVITALVLAAAPASAQLLPGGIGGLTGGLTSGLPLPGGLPGGLTGAGQAGAIAGEPLGALGGFAGREIPAARELLDLRRLRLRTLVRDNDKALDVDTERNPVRRGELIAIDLDAAQTEKVSAAGFTLLRADSDTGVPTTILRPPAKMPLKRGLAALRALLPEASFDYNHVYEPAGAALQTGGTARAGTAVGGVIGLIDGGVAAHSSLTKANIEQRGFAGPVTATGHGTAIASLLVGQADRFTGAALGASLLVADVYGGSAANGSAEAIARALAWLDARGVRIVNISLVGPPNILVERAIAASRKHGMLVVAAVGNDGPAAPPLYPASYDGVIAVTGVDGRERALAEAGRASHLDFAAPGADLAAAIPAGGFALVRGTSFAAPLVAARLAVMPGGIAAVSAEARPARAGKVGRGIVCGDCRNNDPVLLKKVRR</sequence>